<gene>
    <name evidence="2" type="ORF">DW105_01745</name>
</gene>
<keyword evidence="1" id="KW-1133">Transmembrane helix</keyword>
<comment type="caution">
    <text evidence="2">The sequence shown here is derived from an EMBL/GenBank/DDBJ whole genome shotgun (WGS) entry which is preliminary data.</text>
</comment>
<accession>A0A415DPH0</accession>
<evidence type="ECO:0000313" key="2">
    <source>
        <dbReference type="EMBL" id="RHJ80331.1"/>
    </source>
</evidence>
<feature type="transmembrane region" description="Helical" evidence="1">
    <location>
        <begin position="53"/>
        <end position="71"/>
    </location>
</feature>
<proteinExistence type="predicted"/>
<feature type="transmembrane region" description="Helical" evidence="1">
    <location>
        <begin position="20"/>
        <end position="41"/>
    </location>
</feature>
<protein>
    <submittedName>
        <fullName evidence="2">Uncharacterized protein</fullName>
    </submittedName>
</protein>
<dbReference type="EMBL" id="QRMN01000003">
    <property type="protein sequence ID" value="RHJ80331.1"/>
    <property type="molecule type" value="Genomic_DNA"/>
</dbReference>
<evidence type="ECO:0000256" key="1">
    <source>
        <dbReference type="SAM" id="Phobius"/>
    </source>
</evidence>
<evidence type="ECO:0000313" key="3">
    <source>
        <dbReference type="Proteomes" id="UP000283958"/>
    </source>
</evidence>
<dbReference type="Proteomes" id="UP000283958">
    <property type="component" value="Unassembled WGS sequence"/>
</dbReference>
<name>A0A415DPH0_PHOVU</name>
<keyword evidence="1" id="KW-0472">Membrane</keyword>
<keyword evidence="1" id="KW-0812">Transmembrane</keyword>
<dbReference type="AlphaFoldDB" id="A0A415DPH0"/>
<sequence length="72" mass="8245">MKNKLLANYLRSSGNELATVLISAFYIAVLSNNSLFAKIVIFSKVENISQFFLFIWTLIYNVNSIFFVLLFA</sequence>
<organism evidence="2 3">
    <name type="scientific">Phocaeicola vulgatus</name>
    <name type="common">Bacteroides vulgatus</name>
    <dbReference type="NCBI Taxonomy" id="821"/>
    <lineage>
        <taxon>Bacteria</taxon>
        <taxon>Pseudomonadati</taxon>
        <taxon>Bacteroidota</taxon>
        <taxon>Bacteroidia</taxon>
        <taxon>Bacteroidales</taxon>
        <taxon>Bacteroidaceae</taxon>
        <taxon>Phocaeicola</taxon>
    </lineage>
</organism>
<reference evidence="2 3" key="1">
    <citation type="submission" date="2018-08" db="EMBL/GenBank/DDBJ databases">
        <title>A genome reference for cultivated species of the human gut microbiota.</title>
        <authorList>
            <person name="Zou Y."/>
            <person name="Xue W."/>
            <person name="Luo G."/>
        </authorList>
    </citation>
    <scope>NUCLEOTIDE SEQUENCE [LARGE SCALE GENOMIC DNA]</scope>
    <source>
        <strain evidence="2 3">AM09-18</strain>
    </source>
</reference>